<evidence type="ECO:0000313" key="3">
    <source>
        <dbReference type="Proteomes" id="UP000281604"/>
    </source>
</evidence>
<accession>A0A3M3ZVZ3</accession>
<comment type="caution">
    <text evidence="2">The sequence shown here is derived from an EMBL/GenBank/DDBJ whole genome shotgun (WGS) entry which is preliminary data.</text>
</comment>
<dbReference type="EMBL" id="RBQE01000526">
    <property type="protein sequence ID" value="RMO97964.1"/>
    <property type="molecule type" value="Genomic_DNA"/>
</dbReference>
<dbReference type="InterPro" id="IPR007210">
    <property type="entry name" value="ABC_Gly_betaine_transp_sub-bd"/>
</dbReference>
<dbReference type="GO" id="GO:0022857">
    <property type="term" value="F:transmembrane transporter activity"/>
    <property type="evidence" value="ECO:0007669"/>
    <property type="project" value="InterPro"/>
</dbReference>
<protein>
    <recommendedName>
        <fullName evidence="1">ABC-type glycine betaine transport system substrate-binding domain-containing protein</fullName>
    </recommendedName>
</protein>
<dbReference type="Proteomes" id="UP000281604">
    <property type="component" value="Unassembled WGS sequence"/>
</dbReference>
<name>A0A3M3ZVZ3_9PSED</name>
<proteinExistence type="predicted"/>
<dbReference type="Pfam" id="PF04069">
    <property type="entry name" value="OpuAC"/>
    <property type="match status" value="1"/>
</dbReference>
<dbReference type="GO" id="GO:0043190">
    <property type="term" value="C:ATP-binding cassette (ABC) transporter complex"/>
    <property type="evidence" value="ECO:0007669"/>
    <property type="project" value="InterPro"/>
</dbReference>
<evidence type="ECO:0000313" key="2">
    <source>
        <dbReference type="EMBL" id="RMO97964.1"/>
    </source>
</evidence>
<dbReference type="SUPFAM" id="SSF53850">
    <property type="entry name" value="Periplasmic binding protein-like II"/>
    <property type="match status" value="1"/>
</dbReference>
<sequence>MSAEFSKQYPELVSVFKQVDFPIGLLNQTLSDMSKKHEDPKVAATRFLKQNPDVWKTWLPADVASRVSAAL</sequence>
<dbReference type="Gene3D" id="3.40.190.10">
    <property type="entry name" value="Periplasmic binding protein-like II"/>
    <property type="match status" value="1"/>
</dbReference>
<reference evidence="2 3" key="1">
    <citation type="submission" date="2018-08" db="EMBL/GenBank/DDBJ databases">
        <title>Recombination of ecologically and evolutionarily significant loci maintains genetic cohesion in the Pseudomonas syringae species complex.</title>
        <authorList>
            <person name="Dillon M."/>
            <person name="Thakur S."/>
            <person name="Almeida R.N.D."/>
            <person name="Weir B.S."/>
            <person name="Guttman D.S."/>
        </authorList>
    </citation>
    <scope>NUCLEOTIDE SEQUENCE [LARGE SCALE GENOMIC DNA]</scope>
    <source>
        <strain evidence="2 3">ICMP 3706</strain>
    </source>
</reference>
<evidence type="ECO:0000259" key="1">
    <source>
        <dbReference type="Pfam" id="PF04069"/>
    </source>
</evidence>
<gene>
    <name evidence="2" type="ORF">ALQ30_200130</name>
</gene>
<feature type="domain" description="ABC-type glycine betaine transport system substrate-binding" evidence="1">
    <location>
        <begin position="2"/>
        <end position="50"/>
    </location>
</feature>
<organism evidence="2 3">
    <name type="scientific">Pseudomonas syringae pv. persicae</name>
    <dbReference type="NCBI Taxonomy" id="237306"/>
    <lineage>
        <taxon>Bacteria</taxon>
        <taxon>Pseudomonadati</taxon>
        <taxon>Pseudomonadota</taxon>
        <taxon>Gammaproteobacteria</taxon>
        <taxon>Pseudomonadales</taxon>
        <taxon>Pseudomonadaceae</taxon>
        <taxon>Pseudomonas</taxon>
    </lineage>
</organism>
<dbReference type="AlphaFoldDB" id="A0A3M3ZVZ3"/>